<dbReference type="InterPro" id="IPR036086">
    <property type="entry name" value="ParB/Sulfiredoxin_sf"/>
</dbReference>
<dbReference type="GO" id="GO:0007059">
    <property type="term" value="P:chromosome segregation"/>
    <property type="evidence" value="ECO:0007669"/>
    <property type="project" value="TreeGrafter"/>
</dbReference>
<name>A0A5C7TBH2_THASP</name>
<dbReference type="Proteomes" id="UP000321192">
    <property type="component" value="Unassembled WGS sequence"/>
</dbReference>
<dbReference type="GO" id="GO:0005694">
    <property type="term" value="C:chromosome"/>
    <property type="evidence" value="ECO:0007669"/>
    <property type="project" value="TreeGrafter"/>
</dbReference>
<evidence type="ECO:0000256" key="2">
    <source>
        <dbReference type="ARBA" id="ARBA00023125"/>
    </source>
</evidence>
<dbReference type="SMART" id="SM00470">
    <property type="entry name" value="ParB"/>
    <property type="match status" value="1"/>
</dbReference>
<accession>A0A5C7TBH2</accession>
<keyword evidence="2" id="KW-0238">DNA-binding</keyword>
<comment type="similarity">
    <text evidence="1">Belongs to the ParB family.</text>
</comment>
<dbReference type="InterPro" id="IPR004437">
    <property type="entry name" value="ParB/RepB/Spo0J"/>
</dbReference>
<dbReference type="NCBIfam" id="TIGR00180">
    <property type="entry name" value="parB_part"/>
    <property type="match status" value="1"/>
</dbReference>
<proteinExistence type="inferred from homology"/>
<dbReference type="AlphaFoldDB" id="A0A5C7TBH2"/>
<feature type="domain" description="ParB-like N-terminal" evidence="3">
    <location>
        <begin position="35"/>
        <end position="126"/>
    </location>
</feature>
<dbReference type="EMBL" id="SSFD01000012">
    <property type="protein sequence ID" value="TXH92311.1"/>
    <property type="molecule type" value="Genomic_DNA"/>
</dbReference>
<dbReference type="GO" id="GO:0003677">
    <property type="term" value="F:DNA binding"/>
    <property type="evidence" value="ECO:0007669"/>
    <property type="project" value="UniProtKB-KW"/>
</dbReference>
<evidence type="ECO:0000313" key="4">
    <source>
        <dbReference type="EMBL" id="TXH92311.1"/>
    </source>
</evidence>
<dbReference type="RefSeq" id="WP_276656330.1">
    <property type="nucleotide sequence ID" value="NZ_SSFD01000012.1"/>
</dbReference>
<dbReference type="Gene3D" id="1.10.10.2830">
    <property type="match status" value="1"/>
</dbReference>
<dbReference type="CDD" id="cd16393">
    <property type="entry name" value="SPO0J_N"/>
    <property type="match status" value="1"/>
</dbReference>
<organism evidence="4 5">
    <name type="scientific">Thauera aminoaromatica</name>
    <dbReference type="NCBI Taxonomy" id="164330"/>
    <lineage>
        <taxon>Bacteria</taxon>
        <taxon>Pseudomonadati</taxon>
        <taxon>Pseudomonadota</taxon>
        <taxon>Betaproteobacteria</taxon>
        <taxon>Rhodocyclales</taxon>
        <taxon>Zoogloeaceae</taxon>
        <taxon>Thauera</taxon>
    </lineage>
</organism>
<dbReference type="Pfam" id="PF02195">
    <property type="entry name" value="ParB_N"/>
    <property type="match status" value="1"/>
</dbReference>
<dbReference type="Gene3D" id="3.90.1530.30">
    <property type="match status" value="1"/>
</dbReference>
<evidence type="ECO:0000256" key="1">
    <source>
        <dbReference type="ARBA" id="ARBA00006295"/>
    </source>
</evidence>
<dbReference type="PANTHER" id="PTHR33375">
    <property type="entry name" value="CHROMOSOME-PARTITIONING PROTEIN PARB-RELATED"/>
    <property type="match status" value="1"/>
</dbReference>
<protein>
    <submittedName>
        <fullName evidence="4">ParB/RepB/Spo0J family partition protein</fullName>
    </submittedName>
</protein>
<reference evidence="4 5" key="1">
    <citation type="submission" date="2018-09" db="EMBL/GenBank/DDBJ databases">
        <title>Metagenome Assembled Genomes from an Advanced Water Purification Facility.</title>
        <authorList>
            <person name="Stamps B.W."/>
            <person name="Spear J.R."/>
        </authorList>
    </citation>
    <scope>NUCLEOTIDE SEQUENCE [LARGE SCALE GENOMIC DNA]</scope>
    <source>
        <strain evidence="4">Bin_27_1</strain>
    </source>
</reference>
<sequence>MSKIADKLREKLALNVATHVAAQNEIRVDVERRMTKIPVDACVPSPFQVRRAFSDEAIRELASTIAEAGGLVEPIVVRSIANERFEIVAGERRWRAHKLLGLGMIDAIVRDLDDNESSQIGLIENIQREELSDYETYLGIRLIENAPIYKTKADLAQHLGMNRQEIYRFKAFEVLPDFMIEDLEKQPDLITRKTADLLRRYFAKDSPYPIEIVLSEARLLWDRIKEKKLNQGTFPAALEARLKQNEKEKPATTKSEIIRDGKTIGFFERKGSFLHMRVDAGKLNPERQERLQDFIESLLDEQGQEEGERGPASK</sequence>
<evidence type="ECO:0000259" key="3">
    <source>
        <dbReference type="SMART" id="SM00470"/>
    </source>
</evidence>
<dbReference type="PANTHER" id="PTHR33375:SF1">
    <property type="entry name" value="CHROMOSOME-PARTITIONING PROTEIN PARB-RELATED"/>
    <property type="match status" value="1"/>
</dbReference>
<evidence type="ECO:0000313" key="5">
    <source>
        <dbReference type="Proteomes" id="UP000321192"/>
    </source>
</evidence>
<dbReference type="InterPro" id="IPR003115">
    <property type="entry name" value="ParB_N"/>
</dbReference>
<dbReference type="SUPFAM" id="SSF109709">
    <property type="entry name" value="KorB DNA-binding domain-like"/>
    <property type="match status" value="1"/>
</dbReference>
<dbReference type="InterPro" id="IPR050336">
    <property type="entry name" value="Chromosome_partition/occlusion"/>
</dbReference>
<comment type="caution">
    <text evidence="4">The sequence shown here is derived from an EMBL/GenBank/DDBJ whole genome shotgun (WGS) entry which is preliminary data.</text>
</comment>
<gene>
    <name evidence="4" type="ORF">E6Q80_00800</name>
</gene>
<dbReference type="FunFam" id="3.90.1530.30:FF:000001">
    <property type="entry name" value="Chromosome partitioning protein ParB"/>
    <property type="match status" value="1"/>
</dbReference>
<dbReference type="SUPFAM" id="SSF110849">
    <property type="entry name" value="ParB/Sulfiredoxin"/>
    <property type="match status" value="1"/>
</dbReference>